<dbReference type="Proteomes" id="UP000449944">
    <property type="component" value="Unassembled WGS sequence"/>
</dbReference>
<accession>A0AAW9VEG2</accession>
<dbReference type="EMBL" id="WLUB01000053">
    <property type="protein sequence ID" value="MTC36158.1"/>
    <property type="molecule type" value="Genomic_DNA"/>
</dbReference>
<name>A0AAW9VEG2_9GAMM</name>
<evidence type="ECO:0000313" key="2">
    <source>
        <dbReference type="EMBL" id="MTC36158.1"/>
    </source>
</evidence>
<keyword evidence="1" id="KW-1133">Transmembrane helix</keyword>
<organism evidence="2 3">
    <name type="scientific">Providencia alcalifaciens</name>
    <dbReference type="NCBI Taxonomy" id="126385"/>
    <lineage>
        <taxon>Bacteria</taxon>
        <taxon>Pseudomonadati</taxon>
        <taxon>Pseudomonadota</taxon>
        <taxon>Gammaproteobacteria</taxon>
        <taxon>Enterobacterales</taxon>
        <taxon>Morganellaceae</taxon>
        <taxon>Providencia</taxon>
    </lineage>
</organism>
<keyword evidence="1" id="KW-0472">Membrane</keyword>
<gene>
    <name evidence="2" type="ORF">GKR67_16335</name>
</gene>
<comment type="caution">
    <text evidence="2">The sequence shown here is derived from an EMBL/GenBank/DDBJ whole genome shotgun (WGS) entry which is preliminary data.</text>
</comment>
<evidence type="ECO:0000313" key="3">
    <source>
        <dbReference type="Proteomes" id="UP000449944"/>
    </source>
</evidence>
<keyword evidence="1" id="KW-0812">Transmembrane</keyword>
<protein>
    <submittedName>
        <fullName evidence="2">Uncharacterized protein</fullName>
    </submittedName>
</protein>
<evidence type="ECO:0000256" key="1">
    <source>
        <dbReference type="SAM" id="Phobius"/>
    </source>
</evidence>
<sequence length="195" mass="22490">MDSALLFLKDNAVAVGIVLTIVGLIGGAIGASVRILIDNKKIENEKKSLRQQMITYNIAPMRQAWINDVRSKISLFLSNSVSIQDHDEHRNALKKKYSNEEFHKLEEEFFRKLEKNDELYISLKLLLPYENEKNKEKLAVEAMAYLDLVYDTLGVLNPTNKQIIDGNKKIKICTEKFKFLLKDEWNKTKSLSEID</sequence>
<proteinExistence type="predicted"/>
<dbReference type="AlphaFoldDB" id="A0AAW9VEG2"/>
<reference evidence="2 3" key="1">
    <citation type="submission" date="2019-10" db="EMBL/GenBank/DDBJ databases">
        <title>Comparative genomic analysis of Providencia.</title>
        <authorList>
            <person name="Yuan C."/>
            <person name="Wei Y."/>
            <person name="Yin Z."/>
        </authorList>
    </citation>
    <scope>NUCLEOTIDE SEQUENCE [LARGE SCALE GENOMIC DNA]</scope>
    <source>
        <strain evidence="3">wls1934</strain>
    </source>
</reference>
<feature type="transmembrane region" description="Helical" evidence="1">
    <location>
        <begin position="12"/>
        <end position="37"/>
    </location>
</feature>